<evidence type="ECO:0000313" key="2">
    <source>
        <dbReference type="EMBL" id="QOJ78687.1"/>
    </source>
</evidence>
<dbReference type="KEGG" id="thel:IG193_08025"/>
<dbReference type="GeneID" id="59149835"/>
<protein>
    <submittedName>
        <fullName evidence="2">Uncharacterized protein</fullName>
    </submittedName>
</protein>
<dbReference type="SUPFAM" id="SSF58104">
    <property type="entry name" value="Methyl-accepting chemotaxis protein (MCP) signaling domain"/>
    <property type="match status" value="1"/>
</dbReference>
<keyword evidence="1" id="KW-0175">Coiled coil</keyword>
<accession>A0A7L9FG64</accession>
<reference evidence="2 3" key="1">
    <citation type="submission" date="2020-10" db="EMBL/GenBank/DDBJ databases">
        <title>Thermofilum lucidum 3507LT sp. nov. a novel member of Thermofilaceae family isolated from Chile hot spring, and proposal of description order Thermofilales.</title>
        <authorList>
            <person name="Zayulina K.S."/>
            <person name="Elcheninov A.G."/>
            <person name="Toshchakov S.V."/>
            <person name="Kublanov I.V."/>
        </authorList>
    </citation>
    <scope>NUCLEOTIDE SEQUENCE [LARGE SCALE GENOMIC DNA]</scope>
    <source>
        <strain evidence="2 3">3507LT</strain>
    </source>
</reference>
<feature type="coiled-coil region" evidence="1">
    <location>
        <begin position="347"/>
        <end position="404"/>
    </location>
</feature>
<organism evidence="2 3">
    <name type="scientific">Infirmifilum lucidum</name>
    <dbReference type="NCBI Taxonomy" id="2776706"/>
    <lineage>
        <taxon>Archaea</taxon>
        <taxon>Thermoproteota</taxon>
        <taxon>Thermoprotei</taxon>
        <taxon>Thermofilales</taxon>
        <taxon>Thermofilaceae</taxon>
        <taxon>Infirmifilum</taxon>
    </lineage>
</organism>
<proteinExistence type="predicted"/>
<dbReference type="Proteomes" id="UP000594121">
    <property type="component" value="Chromosome"/>
</dbReference>
<dbReference type="EMBL" id="CP062310">
    <property type="protein sequence ID" value="QOJ78687.1"/>
    <property type="molecule type" value="Genomic_DNA"/>
</dbReference>
<name>A0A7L9FG64_9CREN</name>
<keyword evidence="3" id="KW-1185">Reference proteome</keyword>
<dbReference type="RefSeq" id="WP_192818659.1">
    <property type="nucleotide sequence ID" value="NZ_CP062310.1"/>
</dbReference>
<evidence type="ECO:0000256" key="1">
    <source>
        <dbReference type="SAM" id="Coils"/>
    </source>
</evidence>
<sequence>MRWRNLYGMLILALLIPPLVYAYPAEVANVRKTIIRELEVLPGYGANTTIAVTLVFDRGFSGSFTDYLAFATGEGLSATLTPSRVAYSHGLLACSWGSVDLRPGDVVKYSVRGRNLFDVRVYVEADGKRLQADCSRGYCYAVALKAHTINYTVEIEAVDRLVRKQQLPISISWSIDPMYLYPIGYSENPQSLRESGAEVSFQWTSFFNGSYRLTVVFEVRGENPWGEVLVPPPTITISLDPRLQASLIERYRYFTAKLLEENIGNITAFRENATALRNLLYNLSIGFEEEARMLENASALADDAATAMDNAALQVLRGVEVMSSIEGRISGELNNASLAAARARDILSRIKSNLTLQEEELKRILNRLNTTGLNITTANLTLLLDEASAQLSKFEGELQSFRDLVSEYNAAKHQLYAGAENMRAASAKLRLMASVLRESASKLRELARGLRQAAELVDSSILKLSNLLDSPLYPASFKEFNSTILSQQTVATSGDKALRTDLMGDIVYVSLPPYKVKRSEPQVSNIGLEPPTKRIQTYWPAVLAVIAVGAYLALSSRREGHVTSDRVAELRRRIGDLKNKLQALEVGSNV</sequence>
<dbReference type="AlphaFoldDB" id="A0A7L9FG64"/>
<evidence type="ECO:0000313" key="3">
    <source>
        <dbReference type="Proteomes" id="UP000594121"/>
    </source>
</evidence>
<gene>
    <name evidence="2" type="ORF">IG193_08025</name>
</gene>
<dbReference type="InParanoid" id="A0A7L9FG64"/>